<dbReference type="AlphaFoldDB" id="A0AA90EWQ5"/>
<sequence>MKKRWFIYLGIFIICLLVITNCGKDDDAFIYQKGYPKEDSPAFKEYMRIESGLAGDATLRHENHKYTVMRGGKDGLHYYQYTDKELQDSYAVIFSSDQMFYSHINNSRFLDAKGPIRYIIGRQLPKLRLDHKNMLQVQTELGEKKIKLPIKATADSEDIYLYLYAIDKKNMLIGVKDYTGDGDTKTYYIFLKQNLLKYQIVNKDELPATIESGKLNDYLSVFPKVAEDGSYLHLFDKYIFEKKTNLVRKISEDDYLSEDGKYVYLNGAEDKDIMSEGVQRIQTVENYLKRNHKDEVQFNLDFEKAFDGAGLKVKKVNSAEITYFNKNYVAIQFSYDFIWYGSGYIDMLIDLQDKKHPTAYLID</sequence>
<comment type="caution">
    <text evidence="1">The sequence shown here is derived from an EMBL/GenBank/DDBJ whole genome shotgun (WGS) entry which is preliminary data.</text>
</comment>
<gene>
    <name evidence="1" type="ORF">MOE73_09465</name>
</gene>
<evidence type="ECO:0000313" key="1">
    <source>
        <dbReference type="EMBL" id="MCY9280285.1"/>
    </source>
</evidence>
<dbReference type="Proteomes" id="UP001066455">
    <property type="component" value="Unassembled WGS sequence"/>
</dbReference>
<dbReference type="EMBL" id="JALAXI010000010">
    <property type="protein sequence ID" value="MCY9280285.1"/>
    <property type="molecule type" value="Genomic_DNA"/>
</dbReference>
<reference evidence="1" key="1">
    <citation type="submission" date="2022-02" db="EMBL/GenBank/DDBJ databases">
        <title>Crop Bioprotection Bacillus Genome Sequencing.</title>
        <authorList>
            <person name="Dunlap C."/>
        </authorList>
    </citation>
    <scope>NUCLEOTIDE SEQUENCE</scope>
    <source>
        <strain evidence="1">T20C14</strain>
    </source>
</reference>
<organism evidence="1 2">
    <name type="scientific">Bacillus haynesii</name>
    <dbReference type="NCBI Taxonomy" id="1925021"/>
    <lineage>
        <taxon>Bacteria</taxon>
        <taxon>Bacillati</taxon>
        <taxon>Bacillota</taxon>
        <taxon>Bacilli</taxon>
        <taxon>Bacillales</taxon>
        <taxon>Bacillaceae</taxon>
        <taxon>Bacillus</taxon>
    </lineage>
</organism>
<dbReference type="RefSeq" id="WP_268302944.1">
    <property type="nucleotide sequence ID" value="NZ_JALASJ010000005.1"/>
</dbReference>
<evidence type="ECO:0000313" key="2">
    <source>
        <dbReference type="Proteomes" id="UP001066455"/>
    </source>
</evidence>
<name>A0AA90EWQ5_9BACI</name>
<proteinExistence type="predicted"/>
<accession>A0AA90EWQ5</accession>
<protein>
    <submittedName>
        <fullName evidence="1">Uncharacterized protein</fullName>
    </submittedName>
</protein>